<evidence type="ECO:0000256" key="1">
    <source>
        <dbReference type="SAM" id="SignalP"/>
    </source>
</evidence>
<name>A0AAN7BJM9_9PEZI</name>
<feature type="signal peptide" evidence="1">
    <location>
        <begin position="1"/>
        <end position="15"/>
    </location>
</feature>
<organism evidence="3 4">
    <name type="scientific">Podospora fimiseda</name>
    <dbReference type="NCBI Taxonomy" id="252190"/>
    <lineage>
        <taxon>Eukaryota</taxon>
        <taxon>Fungi</taxon>
        <taxon>Dikarya</taxon>
        <taxon>Ascomycota</taxon>
        <taxon>Pezizomycotina</taxon>
        <taxon>Sordariomycetes</taxon>
        <taxon>Sordariomycetidae</taxon>
        <taxon>Sordariales</taxon>
        <taxon>Podosporaceae</taxon>
        <taxon>Podospora</taxon>
    </lineage>
</organism>
<evidence type="ECO:0000259" key="2">
    <source>
        <dbReference type="Pfam" id="PF07510"/>
    </source>
</evidence>
<reference evidence="3" key="1">
    <citation type="journal article" date="2023" name="Mol. Phylogenet. Evol.">
        <title>Genome-scale phylogeny and comparative genomics of the fungal order Sordariales.</title>
        <authorList>
            <person name="Hensen N."/>
            <person name="Bonometti L."/>
            <person name="Westerberg I."/>
            <person name="Brannstrom I.O."/>
            <person name="Guillou S."/>
            <person name="Cros-Aarteil S."/>
            <person name="Calhoun S."/>
            <person name="Haridas S."/>
            <person name="Kuo A."/>
            <person name="Mondo S."/>
            <person name="Pangilinan J."/>
            <person name="Riley R."/>
            <person name="LaButti K."/>
            <person name="Andreopoulos B."/>
            <person name="Lipzen A."/>
            <person name="Chen C."/>
            <person name="Yan M."/>
            <person name="Daum C."/>
            <person name="Ng V."/>
            <person name="Clum A."/>
            <person name="Steindorff A."/>
            <person name="Ohm R.A."/>
            <person name="Martin F."/>
            <person name="Silar P."/>
            <person name="Natvig D.O."/>
            <person name="Lalanne C."/>
            <person name="Gautier V."/>
            <person name="Ament-Velasquez S.L."/>
            <person name="Kruys A."/>
            <person name="Hutchinson M.I."/>
            <person name="Powell A.J."/>
            <person name="Barry K."/>
            <person name="Miller A.N."/>
            <person name="Grigoriev I.V."/>
            <person name="Debuchy R."/>
            <person name="Gladieux P."/>
            <person name="Hiltunen Thoren M."/>
            <person name="Johannesson H."/>
        </authorList>
    </citation>
    <scope>NUCLEOTIDE SEQUENCE</scope>
    <source>
        <strain evidence="3">CBS 990.96</strain>
    </source>
</reference>
<reference evidence="3" key="2">
    <citation type="submission" date="2023-05" db="EMBL/GenBank/DDBJ databases">
        <authorList>
            <consortium name="Lawrence Berkeley National Laboratory"/>
            <person name="Steindorff A."/>
            <person name="Hensen N."/>
            <person name="Bonometti L."/>
            <person name="Westerberg I."/>
            <person name="Brannstrom I.O."/>
            <person name="Guillou S."/>
            <person name="Cros-Aarteil S."/>
            <person name="Calhoun S."/>
            <person name="Haridas S."/>
            <person name="Kuo A."/>
            <person name="Mondo S."/>
            <person name="Pangilinan J."/>
            <person name="Riley R."/>
            <person name="Labutti K."/>
            <person name="Andreopoulos B."/>
            <person name="Lipzen A."/>
            <person name="Chen C."/>
            <person name="Yanf M."/>
            <person name="Daum C."/>
            <person name="Ng V."/>
            <person name="Clum A."/>
            <person name="Ohm R."/>
            <person name="Martin F."/>
            <person name="Silar P."/>
            <person name="Natvig D."/>
            <person name="Lalanne C."/>
            <person name="Gautier V."/>
            <person name="Ament-Velasquez S.L."/>
            <person name="Kruys A."/>
            <person name="Hutchinson M.I."/>
            <person name="Powell A.J."/>
            <person name="Barry K."/>
            <person name="Miller A.N."/>
            <person name="Grigoriev I.V."/>
            <person name="Debuchy R."/>
            <person name="Gladieux P."/>
            <person name="Thoren M.H."/>
            <person name="Johannesson H."/>
        </authorList>
    </citation>
    <scope>NUCLEOTIDE SEQUENCE</scope>
    <source>
        <strain evidence="3">CBS 990.96</strain>
    </source>
</reference>
<comment type="caution">
    <text evidence="3">The sequence shown here is derived from an EMBL/GenBank/DDBJ whole genome shotgun (WGS) entry which is preliminary data.</text>
</comment>
<accession>A0AAN7BJM9</accession>
<feature type="domain" description="GmrSD restriction endonucleases C-terminal" evidence="2">
    <location>
        <begin position="100"/>
        <end position="197"/>
    </location>
</feature>
<dbReference type="PANTHER" id="PTHR24094:SF15">
    <property type="entry name" value="AMP-DEPENDENT SYNTHETASE_LIGASE DOMAIN-CONTAINING PROTEIN-RELATED"/>
    <property type="match status" value="1"/>
</dbReference>
<feature type="chain" id="PRO_5042813445" description="GmrSD restriction endonucleases C-terminal domain-containing protein" evidence="1">
    <location>
        <begin position="16"/>
        <end position="203"/>
    </location>
</feature>
<gene>
    <name evidence="3" type="ORF">QBC38DRAFT_16205</name>
</gene>
<evidence type="ECO:0000313" key="4">
    <source>
        <dbReference type="Proteomes" id="UP001301958"/>
    </source>
</evidence>
<dbReference type="EMBL" id="MU865391">
    <property type="protein sequence ID" value="KAK4224474.1"/>
    <property type="molecule type" value="Genomic_DNA"/>
</dbReference>
<protein>
    <recommendedName>
        <fullName evidence="2">GmrSD restriction endonucleases C-terminal domain-containing protein</fullName>
    </recommendedName>
</protein>
<keyword evidence="4" id="KW-1185">Reference proteome</keyword>
<keyword evidence="1" id="KW-0732">Signal</keyword>
<dbReference type="PANTHER" id="PTHR24094">
    <property type="entry name" value="SECRETED PROTEIN"/>
    <property type="match status" value="1"/>
</dbReference>
<sequence length="203" mass="21807">MKSYVFASLLALVAAAPMPAPAPPGIPSTANAKTQLNALTVRTITDPGGYNRDLFPHWNTVSGACNTRETVLKRDGTNVVTNSACSATSGSWYSPFDGKTWTAASDVDIDHMVPLKNAWISGANTWSASKRTQFANDLSTPQLWAVTDTVNQSKSDKSPDVWKPPLTSFYCTYAKAWVAVKYAYALAISSAEKSALTSMLNTC</sequence>
<dbReference type="AlphaFoldDB" id="A0AAN7BJM9"/>
<dbReference type="Proteomes" id="UP001301958">
    <property type="component" value="Unassembled WGS sequence"/>
</dbReference>
<evidence type="ECO:0000313" key="3">
    <source>
        <dbReference type="EMBL" id="KAK4224474.1"/>
    </source>
</evidence>
<dbReference type="InterPro" id="IPR011089">
    <property type="entry name" value="GmrSD_C"/>
</dbReference>
<dbReference type="Pfam" id="PF07510">
    <property type="entry name" value="GmrSD_C"/>
    <property type="match status" value="1"/>
</dbReference>
<proteinExistence type="predicted"/>